<accession>G2QH34</accession>
<dbReference type="EMBL" id="CP003005">
    <property type="protein sequence ID" value="AEO58694.1"/>
    <property type="molecule type" value="Genomic_DNA"/>
</dbReference>
<dbReference type="KEGG" id="mtm:MYCTH_2064854"/>
<sequence>MGSSSKPLKTGTWSPDEDKRLREAVAQYGNSWVAVAAKVETRNGDQCAKRWNENLNPELDHSPWSPHEDRLLLHLVGTFGTNWKSIADNFLEGRAPLALKNRYSLLMRRMRRKR</sequence>
<reference evidence="3 4" key="1">
    <citation type="journal article" date="2011" name="Nat. Biotechnol.">
        <title>Comparative genomic analysis of the thermophilic biomass-degrading fungi Myceliophthora thermophila and Thielavia terrestris.</title>
        <authorList>
            <person name="Berka R.M."/>
            <person name="Grigoriev I.V."/>
            <person name="Otillar R."/>
            <person name="Salamov A."/>
            <person name="Grimwood J."/>
            <person name="Reid I."/>
            <person name="Ishmael N."/>
            <person name="John T."/>
            <person name="Darmond C."/>
            <person name="Moisan M.-C."/>
            <person name="Henrissat B."/>
            <person name="Coutinho P.M."/>
            <person name="Lombard V."/>
            <person name="Natvig D.O."/>
            <person name="Lindquist E."/>
            <person name="Schmutz J."/>
            <person name="Lucas S."/>
            <person name="Harris P."/>
            <person name="Powlowski J."/>
            <person name="Bellemare A."/>
            <person name="Taylor D."/>
            <person name="Butler G."/>
            <person name="de Vries R.P."/>
            <person name="Allijn I.E."/>
            <person name="van den Brink J."/>
            <person name="Ushinsky S."/>
            <person name="Storms R."/>
            <person name="Powell A.J."/>
            <person name="Paulsen I.T."/>
            <person name="Elbourne L.D.H."/>
            <person name="Baker S.E."/>
            <person name="Magnuson J."/>
            <person name="LaBoissiere S."/>
            <person name="Clutterbuck A.J."/>
            <person name="Martinez D."/>
            <person name="Wogulis M."/>
            <person name="de Leon A.L."/>
            <person name="Rey M.W."/>
            <person name="Tsang A."/>
        </authorList>
    </citation>
    <scope>NUCLEOTIDE SEQUENCE [LARGE SCALE GENOMIC DNA]</scope>
    <source>
        <strain evidence="4">ATCC 42464 / BCRC 31852 / DSM 1799</strain>
    </source>
</reference>
<dbReference type="SMART" id="SM00717">
    <property type="entry name" value="SANT"/>
    <property type="match status" value="2"/>
</dbReference>
<dbReference type="InterPro" id="IPR050560">
    <property type="entry name" value="MYB_TF"/>
</dbReference>
<evidence type="ECO:0000259" key="1">
    <source>
        <dbReference type="PROSITE" id="PS50090"/>
    </source>
</evidence>
<dbReference type="PANTHER" id="PTHR45614:SF199">
    <property type="entry name" value="MYB-LIKE TRANSCRIPTION FACTOR (EUROFUNG)-RELATED"/>
    <property type="match status" value="1"/>
</dbReference>
<dbReference type="InParanoid" id="G2QH34"/>
<dbReference type="InterPro" id="IPR017930">
    <property type="entry name" value="Myb_dom"/>
</dbReference>
<protein>
    <submittedName>
        <fullName evidence="3">Uncharacterized protein</fullName>
    </submittedName>
</protein>
<feature type="domain" description="HTH myb-type" evidence="2">
    <location>
        <begin position="5"/>
        <end position="59"/>
    </location>
</feature>
<dbReference type="eggNOG" id="KOG0048">
    <property type="taxonomic scope" value="Eukaryota"/>
</dbReference>
<feature type="domain" description="Myb-like" evidence="1">
    <location>
        <begin position="56"/>
        <end position="107"/>
    </location>
</feature>
<evidence type="ECO:0000313" key="3">
    <source>
        <dbReference type="EMBL" id="AEO58694.1"/>
    </source>
</evidence>
<gene>
    <name evidence="3" type="ORF">MYCTH_2064854</name>
</gene>
<dbReference type="GO" id="GO:0000978">
    <property type="term" value="F:RNA polymerase II cis-regulatory region sequence-specific DNA binding"/>
    <property type="evidence" value="ECO:0007669"/>
    <property type="project" value="TreeGrafter"/>
</dbReference>
<dbReference type="GO" id="GO:0000981">
    <property type="term" value="F:DNA-binding transcription factor activity, RNA polymerase II-specific"/>
    <property type="evidence" value="ECO:0007669"/>
    <property type="project" value="TreeGrafter"/>
</dbReference>
<feature type="non-terminal residue" evidence="3">
    <location>
        <position position="114"/>
    </location>
</feature>
<dbReference type="GeneID" id="11510289"/>
<dbReference type="GO" id="GO:0005634">
    <property type="term" value="C:nucleus"/>
    <property type="evidence" value="ECO:0007669"/>
    <property type="project" value="TreeGrafter"/>
</dbReference>
<dbReference type="AlphaFoldDB" id="G2QH34"/>
<dbReference type="PROSITE" id="PS50090">
    <property type="entry name" value="MYB_LIKE"/>
    <property type="match status" value="2"/>
</dbReference>
<dbReference type="RefSeq" id="XP_003663939.1">
    <property type="nucleotide sequence ID" value="XM_003663891.1"/>
</dbReference>
<dbReference type="VEuPathDB" id="FungiDB:MYCTH_2064854"/>
<evidence type="ECO:0000313" key="4">
    <source>
        <dbReference type="Proteomes" id="UP000007322"/>
    </source>
</evidence>
<name>G2QH34_THET4</name>
<dbReference type="PROSITE" id="PS51294">
    <property type="entry name" value="HTH_MYB"/>
    <property type="match status" value="2"/>
</dbReference>
<dbReference type="HOGENOM" id="CLU_028567_26_0_1"/>
<dbReference type="InterPro" id="IPR001005">
    <property type="entry name" value="SANT/Myb"/>
</dbReference>
<keyword evidence="4" id="KW-1185">Reference proteome</keyword>
<dbReference type="OMA" id="WHATLRC"/>
<dbReference type="CDD" id="cd00167">
    <property type="entry name" value="SANT"/>
    <property type="match status" value="2"/>
</dbReference>
<dbReference type="Gene3D" id="1.10.10.60">
    <property type="entry name" value="Homeodomain-like"/>
    <property type="match status" value="2"/>
</dbReference>
<organism evidence="3 4">
    <name type="scientific">Thermothelomyces thermophilus (strain ATCC 42464 / BCRC 31852 / DSM 1799)</name>
    <name type="common">Sporotrichum thermophile</name>
    <dbReference type="NCBI Taxonomy" id="573729"/>
    <lineage>
        <taxon>Eukaryota</taxon>
        <taxon>Fungi</taxon>
        <taxon>Dikarya</taxon>
        <taxon>Ascomycota</taxon>
        <taxon>Pezizomycotina</taxon>
        <taxon>Sordariomycetes</taxon>
        <taxon>Sordariomycetidae</taxon>
        <taxon>Sordariales</taxon>
        <taxon>Chaetomiaceae</taxon>
        <taxon>Thermothelomyces</taxon>
    </lineage>
</organism>
<dbReference type="GO" id="GO:0045944">
    <property type="term" value="P:positive regulation of transcription by RNA polymerase II"/>
    <property type="evidence" value="ECO:0007669"/>
    <property type="project" value="TreeGrafter"/>
</dbReference>
<proteinExistence type="predicted"/>
<evidence type="ECO:0000259" key="2">
    <source>
        <dbReference type="PROSITE" id="PS51294"/>
    </source>
</evidence>
<dbReference type="GO" id="GO:0000278">
    <property type="term" value="P:mitotic cell cycle"/>
    <property type="evidence" value="ECO:0007669"/>
    <property type="project" value="TreeGrafter"/>
</dbReference>
<dbReference type="PANTHER" id="PTHR45614">
    <property type="entry name" value="MYB PROTEIN-RELATED"/>
    <property type="match status" value="1"/>
</dbReference>
<dbReference type="Proteomes" id="UP000007322">
    <property type="component" value="Chromosome 4"/>
</dbReference>
<dbReference type="InterPro" id="IPR009057">
    <property type="entry name" value="Homeodomain-like_sf"/>
</dbReference>
<dbReference type="SUPFAM" id="SSF46689">
    <property type="entry name" value="Homeodomain-like"/>
    <property type="match status" value="1"/>
</dbReference>
<feature type="domain" description="HTH myb-type" evidence="2">
    <location>
        <begin position="61"/>
        <end position="111"/>
    </location>
</feature>
<dbReference type="Pfam" id="PF13921">
    <property type="entry name" value="Myb_DNA-bind_6"/>
    <property type="match status" value="1"/>
</dbReference>
<dbReference type="OrthoDB" id="2143914at2759"/>
<feature type="domain" description="Myb-like" evidence="1">
    <location>
        <begin position="5"/>
        <end position="55"/>
    </location>
</feature>